<feature type="compositionally biased region" description="Polar residues" evidence="6">
    <location>
        <begin position="1784"/>
        <end position="1808"/>
    </location>
</feature>
<dbReference type="SUPFAM" id="SSF51126">
    <property type="entry name" value="Pectin lyase-like"/>
    <property type="match status" value="1"/>
</dbReference>
<feature type="compositionally biased region" description="Low complexity" evidence="6">
    <location>
        <begin position="1762"/>
        <end position="1783"/>
    </location>
</feature>
<feature type="region of interest" description="Disordered" evidence="6">
    <location>
        <begin position="2635"/>
        <end position="2658"/>
    </location>
</feature>
<feature type="domain" description="Filamentous haemagglutinin FhaB/tRNA nuclease CdiA-like TPS" evidence="7">
    <location>
        <begin position="88"/>
        <end position="208"/>
    </location>
</feature>
<dbReference type="SMART" id="SM00912">
    <property type="entry name" value="Haemagg_act"/>
    <property type="match status" value="1"/>
</dbReference>
<keyword evidence="2" id="KW-0800">Toxin</keyword>
<dbReference type="InterPro" id="IPR010069">
    <property type="entry name" value="CdiA_FHA1_rpt"/>
</dbReference>
<dbReference type="GO" id="GO:0090729">
    <property type="term" value="F:toxin activity"/>
    <property type="evidence" value="ECO:0007669"/>
    <property type="project" value="UniProtKB-KW"/>
</dbReference>
<evidence type="ECO:0000259" key="7">
    <source>
        <dbReference type="SMART" id="SM00912"/>
    </source>
</evidence>
<dbReference type="InterPro" id="IPR011050">
    <property type="entry name" value="Pectin_lyase_fold/virulence"/>
</dbReference>
<dbReference type="NCBIfam" id="TIGR01901">
    <property type="entry name" value="adhes_NPXG"/>
    <property type="match status" value="1"/>
</dbReference>
<evidence type="ECO:0000256" key="4">
    <source>
        <dbReference type="ARBA" id="ARBA00023026"/>
    </source>
</evidence>
<feature type="compositionally biased region" description="Basic and acidic residues" evidence="6">
    <location>
        <begin position="1616"/>
        <end position="1628"/>
    </location>
</feature>
<feature type="compositionally biased region" description="Basic and acidic residues" evidence="6">
    <location>
        <begin position="2640"/>
        <end position="2658"/>
    </location>
</feature>
<proteinExistence type="inferred from homology"/>
<comment type="caution">
    <text evidence="8">The sequence shown here is derived from an EMBL/GenBank/DDBJ whole genome shotgun (WGS) entry which is preliminary data.</text>
</comment>
<organism evidence="8 9">
    <name type="scientific">Morganella morganii</name>
    <name type="common">Proteus morganii</name>
    <dbReference type="NCBI Taxonomy" id="582"/>
    <lineage>
        <taxon>Bacteria</taxon>
        <taxon>Pseudomonadati</taxon>
        <taxon>Pseudomonadota</taxon>
        <taxon>Gammaproteobacteria</taxon>
        <taxon>Enterobacterales</taxon>
        <taxon>Morganellaceae</taxon>
        <taxon>Morganella</taxon>
    </lineage>
</organism>
<evidence type="ECO:0000256" key="5">
    <source>
        <dbReference type="ARBA" id="ARBA00024043"/>
    </source>
</evidence>
<evidence type="ECO:0000313" key="9">
    <source>
        <dbReference type="Proteomes" id="UP000650477"/>
    </source>
</evidence>
<comment type="similarity">
    <text evidence="5">In the N-terminal section; belongs to the CdiA toxin family.</text>
</comment>
<sequence length="2658" mass="278535">MNKHCYRIIFNKARQMMMVVSELAKNHSSDKSRSQTGEDMTSLTAVISPLRLGLMLLLGWVALPVMADGIVADGSAPGNQQPTVISSANGTPQVNIQAPNSDGVSRNQYSQFDVDSKGAILNNSAVNTQTQLGGLVTANPWVAKGEANIILNEVNSANPSQLNGFVEVAGKRADVIIANPAGITCNGCGFINAGQTTMAAAQALLEQGRVKGFDVDKGQIAITGKGMNDAQSNYTRLIGRAVEVNAKLHAQDLTITTGRNITDAQGNVVTQKAADGTTPAFALDVAAVGGMYGNKIKLVGTEHGVGVRNAGTIGAQVGELSLSADGKLQNSGIITAATDVKATLTDNITNTGTVSAGRDIQLKTAGDTDNQKQILAGRNITSDSQALNNAAGAVMAAGADKDGRLTQTGDMTLTAAKSATLNGQQLAHDRMAVTAANISLENSRTAAKDTALTSASGLNLKNADVSASGTLTAVAPDGIDNRSGKLTAGALQLTARKLDNTQGQIIQTGTDDLKLNHKDGIINKDGTIAANSNTITLNADSINNQNGRIQHAGTGTVSITTPDFTGQNGVIVSNGHLMMKGGNYQLDNSETSARDITGEMVSLSHRDGKMVQRDSGALTLAVQHALDNTQGVIAGQHLILSAETLNNQHGKLQGSGEAQLTISGKTDNREGELRGGKLLTLSARELDNTQGTVAGHENAALTTDTLTNTGGTLIAGQNLTVTSGSLSGDGDVLSSGDMSLTLNDTFTNRKKVQANGSLTMTVNNGVQNEALIQGGNAVTINTAQLTNNRDAEISADNTTLTVQNTLTNTGLIDGVNTRISTKTLDNTAIGRIYGDDIALQADILNNSAAADKSRSAVIAARNSLNIGTKTLNNTGQSLIYSQGLLSIGRRLDADYRATGSADLFNNMGSTLESQGDMTLNVREINNINTNLVTEIVEISRQQFHEGVLKGQTQRFDWKDIDTSRKNKYGVHTAVVPDGTRNDEFYEYNYTRVIQETQVISTEPGVIQSGADLTINSDTLLNKDSRILAGGLLTTTIGDLQNIATKGVHIVTDTGEQTRWYAKKKKRPVGGTKTSQGKDHSDYTPAPVITDTDLGVHKWEMNAQTDILAVDTSGRTSPAIIDVPVTAETGGTTADTVTRTGNGTITLPDNSLFNVRPGSDSRYLVETDPRFTNRKKWLGTDYMQQALLSDHSQMHKRLGDGYYEQKLITDQIVTLSGQRYLGDYRNDEEQFKALMDNGITFGKKYNLTPGVALTAEQMALLTGDMVWLVEKTVTLADGSTEKVLVPQVYARVKPGDLTGDGALLAGKSTQFTLNGQLVNSGTILSKDALTVNAGDILNQGTVSGNDVLLNAQRDLNNIGGTLTGGNSLTANAENIRSESTLAGDADNRHLNRIAGIYVQGDNGKLTLNAKDSATLTATDLAAQGKDSKTTITAGKDITLGTVTTTRTENGDWGNDNYRHLTTQTEVGSQLHGGDISLNAGRDMNATAAMADAKNALTVTAGRDIAIQSGKDVSDLTEHSKQTSKGLLSASSLETHDEVHRSDAVSSQFGGDTVTLKAGHNLTVEGSQVIADNDLTATAGKNITVTTTDEAREETHLREEKKSGLMGTGGIGFTVGKQEMKQTTDSDSRYGKGSTLGSTGGNVSLTAGENLTIHGSDVVAEKDIRLTGQSVAVTAAENTHTELTKTEQKQSGLTVSLSGTAGAALNTAVQTADNAKNTDNSRVKALQNIKAGLSGVQAAEAVNLDRAQDGTSQAGDSLIGISASYGSSSSSSETTTRQTTAQGSSVSAGDNLTITATGKTPDSGNITVTGSELQAGGNITLDAENNISLTSAQNTQTVDGKNSSKGSSVGAGITVGSGGTGINVSAGVNKGKGFEKGNSQYATDTTVNAGKTLTLNSGNDTTLKGAQAQGEKVIASVGGNLTLQSEQATDNYDSKQTDSSAGGSFTFGSMTGSVNVSASRDKMHSEYESVQNQTGIYAGKEGFEVTVGKHTQLDGAVIASKADKDKNRLDTGTLGWTDIKNKAEYSVEHAGGSLSTGGDIGGNLLSNMGSSLAMAGNKKDSDSNITKSAVSEGTWLIRDNDNQKQDAAALSRDTDNAHTTLNQIFDKEKEQNRVKEQQLIGEIGVQVIDIARTEAKIRATKEVRETFKPEDISDDDRKRATDALKDKNSNGSDVSDKDVYSYLFNEKVEKNLAGSGFGTGGKYTRAMQAATAAVQRLMGGDLNAALANGAAPYIANEIKNQLPGEEAEDHLKRTIAHGIANAALALAKGDSVAAQATGAMTGEAIGILAESVYKKKPGELAEQEKENVSAWATLAAGLAGGLAGGDTQSGVNAAQAGKITVENNYLNFDEAREFDKAITKCRAEGSDCQPVIDHYSKLNKINSDKYKADCARYSLNCTAGYERLKLDGGISAAERPTWLYGSLDNEDVRNAVLYENQKDLEYGVSKSDNWDRLGAFVAEPENVFGLLAGGRSLFSSNISTGAKLTGSALSMGANGGVQLYNGNTGDKFDYLTFFTSGITGWGGTGKSPQTNMGLNVGGAYFTSQILGQDSEAAMVGAGFGTMLGYGLGSSITSKMEAAEIKNHFGMSASKKAFEYSDKSRYSNFLTEGTKFSPVPGIVGGMAGSGVLEYSGDKVNSNIISDKNNERVNDTKTQDKNKDNK</sequence>
<name>A0A8I0U6J3_MORMO</name>
<feature type="region of interest" description="Disordered" evidence="6">
    <location>
        <begin position="81"/>
        <end position="108"/>
    </location>
</feature>
<dbReference type="InterPro" id="IPR024973">
    <property type="entry name" value="ESPR"/>
</dbReference>
<dbReference type="InterPro" id="IPR008638">
    <property type="entry name" value="FhaB/CdiA-like_TPS"/>
</dbReference>
<accession>A0A8I0U6J3</accession>
<evidence type="ECO:0000256" key="3">
    <source>
        <dbReference type="ARBA" id="ARBA00022913"/>
    </source>
</evidence>
<dbReference type="Pfam" id="PF13018">
    <property type="entry name" value="ESPR"/>
    <property type="match status" value="1"/>
</dbReference>
<comment type="subcellular location">
    <subcellularLocation>
        <location evidence="1">Target cell</location>
        <location evidence="1">Target cell cytoplasm</location>
    </subcellularLocation>
</comment>
<dbReference type="Gene3D" id="6.10.140.1810">
    <property type="match status" value="1"/>
</dbReference>
<keyword evidence="4" id="KW-0843">Virulence</keyword>
<dbReference type="Pfam" id="PF04829">
    <property type="entry name" value="PT-VENN"/>
    <property type="match status" value="1"/>
</dbReference>
<feature type="compositionally biased region" description="Basic and acidic residues" evidence="6">
    <location>
        <begin position="1510"/>
        <end position="1519"/>
    </location>
</feature>
<evidence type="ECO:0000256" key="1">
    <source>
        <dbReference type="ARBA" id="ARBA00004219"/>
    </source>
</evidence>
<evidence type="ECO:0000313" key="8">
    <source>
        <dbReference type="EMBL" id="MBE8614142.1"/>
    </source>
</evidence>
<evidence type="ECO:0000256" key="2">
    <source>
        <dbReference type="ARBA" id="ARBA00022656"/>
    </source>
</evidence>
<feature type="region of interest" description="Disordered" evidence="6">
    <location>
        <begin position="1762"/>
        <end position="1808"/>
    </location>
</feature>
<dbReference type="Pfam" id="PF05860">
    <property type="entry name" value="TPS"/>
    <property type="match status" value="1"/>
</dbReference>
<feature type="compositionally biased region" description="Basic and acidic residues" evidence="6">
    <location>
        <begin position="1587"/>
        <end position="1601"/>
    </location>
</feature>
<feature type="region of interest" description="Disordered" evidence="6">
    <location>
        <begin position="1587"/>
        <end position="1639"/>
    </location>
</feature>
<protein>
    <recommendedName>
        <fullName evidence="7">Filamentous haemagglutinin FhaB/tRNA nuclease CdiA-like TPS domain-containing protein</fullName>
    </recommendedName>
</protein>
<dbReference type="InterPro" id="IPR025157">
    <property type="entry name" value="Hemagglutinin_rpt"/>
</dbReference>
<gene>
    <name evidence="8" type="ORF">CYG68_17340</name>
</gene>
<evidence type="ECO:0000256" key="6">
    <source>
        <dbReference type="SAM" id="MobiDB-lite"/>
    </source>
</evidence>
<dbReference type="Proteomes" id="UP000650477">
    <property type="component" value="Unassembled WGS sequence"/>
</dbReference>
<dbReference type="Gene3D" id="2.160.20.10">
    <property type="entry name" value="Single-stranded right-handed beta-helix, Pectin lyase-like"/>
    <property type="match status" value="1"/>
</dbReference>
<dbReference type="NCBIfam" id="TIGR01731">
    <property type="entry name" value="fil_hemag_20aa"/>
    <property type="match status" value="9"/>
</dbReference>
<feature type="region of interest" description="Disordered" evidence="6">
    <location>
        <begin position="1510"/>
        <end position="1533"/>
    </location>
</feature>
<dbReference type="RefSeq" id="WP_193830164.1">
    <property type="nucleotide sequence ID" value="NZ_PKLF01000018.1"/>
</dbReference>
<dbReference type="Pfam" id="PF13332">
    <property type="entry name" value="Fil_haemagg_2"/>
    <property type="match status" value="3"/>
</dbReference>
<dbReference type="InterPro" id="IPR012334">
    <property type="entry name" value="Pectin_lyas_fold"/>
</dbReference>
<feature type="compositionally biased region" description="Polar residues" evidence="6">
    <location>
        <begin position="1521"/>
        <end position="1531"/>
    </location>
</feature>
<keyword evidence="3" id="KW-1266">Target cell cytoplasm</keyword>
<dbReference type="EMBL" id="PKLF01000018">
    <property type="protein sequence ID" value="MBE8614142.1"/>
    <property type="molecule type" value="Genomic_DNA"/>
</dbReference>
<dbReference type="GO" id="GO:0003824">
    <property type="term" value="F:catalytic activity"/>
    <property type="evidence" value="ECO:0007669"/>
    <property type="project" value="UniProtKB-ARBA"/>
</dbReference>
<dbReference type="InterPro" id="IPR006914">
    <property type="entry name" value="VENN_dom"/>
</dbReference>
<feature type="region of interest" description="Disordered" evidence="6">
    <location>
        <begin position="1061"/>
        <end position="1084"/>
    </location>
</feature>
<reference evidence="8" key="1">
    <citation type="submission" date="2017-12" db="EMBL/GenBank/DDBJ databases">
        <title>Genome sequencing and analysis.</title>
        <authorList>
            <person name="Huang Y.-T."/>
        </authorList>
    </citation>
    <scope>NUCLEOTIDE SEQUENCE</scope>
    <source>
        <strain evidence="8">VGH116</strain>
    </source>
</reference>